<evidence type="ECO:0008006" key="4">
    <source>
        <dbReference type="Google" id="ProtNLM"/>
    </source>
</evidence>
<gene>
    <name evidence="2" type="ORF">FJT64_007078</name>
</gene>
<dbReference type="PANTHER" id="PTHR35836:SF1">
    <property type="entry name" value="VCBS REPEAT-CONTAINING PROTEIN"/>
    <property type="match status" value="1"/>
</dbReference>
<evidence type="ECO:0000256" key="1">
    <source>
        <dbReference type="SAM" id="SignalP"/>
    </source>
</evidence>
<keyword evidence="1" id="KW-0732">Signal</keyword>
<dbReference type="SUPFAM" id="SSF69318">
    <property type="entry name" value="Integrin alpha N-terminal domain"/>
    <property type="match status" value="1"/>
</dbReference>
<feature type="chain" id="PRO_5025393413" description="FG-GAP repeat protein" evidence="1">
    <location>
        <begin position="22"/>
        <end position="436"/>
    </location>
</feature>
<dbReference type="OrthoDB" id="10022113at2759"/>
<keyword evidence="3" id="KW-1185">Reference proteome</keyword>
<dbReference type="Proteomes" id="UP000440578">
    <property type="component" value="Unassembled WGS sequence"/>
</dbReference>
<protein>
    <recommendedName>
        <fullName evidence="4">FG-GAP repeat protein</fullName>
    </recommendedName>
</protein>
<accession>A0A6A4VUX8</accession>
<evidence type="ECO:0000313" key="2">
    <source>
        <dbReference type="EMBL" id="KAF0295414.1"/>
    </source>
</evidence>
<dbReference type="InterPro" id="IPR028994">
    <property type="entry name" value="Integrin_alpha_N"/>
</dbReference>
<dbReference type="AlphaFoldDB" id="A0A6A4VUX8"/>
<comment type="caution">
    <text evidence="2">The sequence shown here is derived from an EMBL/GenBank/DDBJ whole genome shotgun (WGS) entry which is preliminary data.</text>
</comment>
<name>A0A6A4VUX8_AMPAM</name>
<feature type="signal peptide" evidence="1">
    <location>
        <begin position="1"/>
        <end position="21"/>
    </location>
</feature>
<dbReference type="EMBL" id="VIIS01001617">
    <property type="protein sequence ID" value="KAF0295414.1"/>
    <property type="molecule type" value="Genomic_DNA"/>
</dbReference>
<dbReference type="PANTHER" id="PTHR35836">
    <property type="entry name" value="VCBS REPEAT-CONTAINING PROTEIN"/>
    <property type="match status" value="1"/>
</dbReference>
<reference evidence="2 3" key="1">
    <citation type="submission" date="2019-07" db="EMBL/GenBank/DDBJ databases">
        <title>Draft genome assembly of a fouling barnacle, Amphibalanus amphitrite (Darwin, 1854): The first reference genome for Thecostraca.</title>
        <authorList>
            <person name="Kim W."/>
        </authorList>
    </citation>
    <scope>NUCLEOTIDE SEQUENCE [LARGE SCALE GENOMIC DNA]</scope>
    <source>
        <strain evidence="2">SNU_AA5</strain>
        <tissue evidence="2">Soma without cirri and trophi</tissue>
    </source>
</reference>
<proteinExistence type="predicted"/>
<organism evidence="2 3">
    <name type="scientific">Amphibalanus amphitrite</name>
    <name type="common">Striped barnacle</name>
    <name type="synonym">Balanus amphitrite</name>
    <dbReference type="NCBI Taxonomy" id="1232801"/>
    <lineage>
        <taxon>Eukaryota</taxon>
        <taxon>Metazoa</taxon>
        <taxon>Ecdysozoa</taxon>
        <taxon>Arthropoda</taxon>
        <taxon>Crustacea</taxon>
        <taxon>Multicrustacea</taxon>
        <taxon>Cirripedia</taxon>
        <taxon>Thoracica</taxon>
        <taxon>Thoracicalcarea</taxon>
        <taxon>Balanomorpha</taxon>
        <taxon>Balanoidea</taxon>
        <taxon>Balanidae</taxon>
        <taxon>Amphibalaninae</taxon>
        <taxon>Amphibalanus</taxon>
    </lineage>
</organism>
<sequence length="436" mass="48002">MAPRVLTCALTCALTVLGASGLLVDPPRLLGELKLANAAFVEVYTAQRGEGDDVARKTLYVSSFNPGNIIGDDKVYYLRAPGRQLAPVAEWDMKVLDHHADWTNDICYTPPEAVGFEGVTVTSGFLVPFKTHGKLQVFNTEVEPPAGPYLLTTLDTKDWAYHRALWHDMDGDGDLDLSTARFHQNSITGHITKSFAYMTNDGVNPADSGRWHQVEVIADGPDVGFRWLKLPSGGKTYDVLLGGEFWNERLTVYWTEDGDWSNPENVQSRIVDDTTGQVFDVFYDDLNGDGVPEVWASCFDLPNKNGSLYKWTIPDDFINGDWERTTLDTNFHPNSMLFGETMSPGSAIIFHPSDAARDAGNKPLILLSGDDDGNQYILQPVSQDPADWTYARQTLVETGGTTAGQVTADDIDGDGYTELITAGYTVGKVYVFTYAP</sequence>
<evidence type="ECO:0000313" key="3">
    <source>
        <dbReference type="Proteomes" id="UP000440578"/>
    </source>
</evidence>